<dbReference type="Pfam" id="PF00566">
    <property type="entry name" value="RabGAP-TBC"/>
    <property type="match status" value="1"/>
</dbReference>
<name>X6MY71_RETFI</name>
<evidence type="ECO:0000313" key="4">
    <source>
        <dbReference type="Proteomes" id="UP000023152"/>
    </source>
</evidence>
<dbReference type="PROSITE" id="PS50086">
    <property type="entry name" value="TBC_RABGAP"/>
    <property type="match status" value="1"/>
</dbReference>
<dbReference type="GO" id="GO:0005096">
    <property type="term" value="F:GTPase activator activity"/>
    <property type="evidence" value="ECO:0007669"/>
    <property type="project" value="TreeGrafter"/>
</dbReference>
<comment type="caution">
    <text evidence="3">The sequence shown here is derived from an EMBL/GenBank/DDBJ whole genome shotgun (WGS) entry which is preliminary data.</text>
</comment>
<dbReference type="Proteomes" id="UP000023152">
    <property type="component" value="Unassembled WGS sequence"/>
</dbReference>
<dbReference type="GO" id="GO:0031267">
    <property type="term" value="F:small GTPase binding"/>
    <property type="evidence" value="ECO:0007669"/>
    <property type="project" value="TreeGrafter"/>
</dbReference>
<feature type="region of interest" description="Disordered" evidence="1">
    <location>
        <begin position="1"/>
        <end position="21"/>
    </location>
</feature>
<dbReference type="PANTHER" id="PTHR47219:SF9">
    <property type="entry name" value="GTPASE ACTIVATING PROTEIN AND CENTROSOME-ASSOCIATED, ISOFORM B"/>
    <property type="match status" value="1"/>
</dbReference>
<feature type="domain" description="Rab-GAP TBC" evidence="2">
    <location>
        <begin position="1"/>
        <end position="142"/>
    </location>
</feature>
<dbReference type="OrthoDB" id="294251at2759"/>
<evidence type="ECO:0000256" key="1">
    <source>
        <dbReference type="SAM" id="MobiDB-lite"/>
    </source>
</evidence>
<proteinExistence type="predicted"/>
<dbReference type="EMBL" id="ASPP01014715">
    <property type="protein sequence ID" value="ETO18581.1"/>
    <property type="molecule type" value="Genomic_DNA"/>
</dbReference>
<dbReference type="PANTHER" id="PTHR47219">
    <property type="entry name" value="RAB GTPASE-ACTIVATING PROTEIN 1-LIKE"/>
    <property type="match status" value="1"/>
</dbReference>
<dbReference type="InterPro" id="IPR035969">
    <property type="entry name" value="Rab-GAP_TBC_sf"/>
</dbReference>
<dbReference type="AlphaFoldDB" id="X6MY71"/>
<dbReference type="Gene3D" id="1.10.472.80">
    <property type="entry name" value="Ypt/Rab-GAP domain of gyp1p, domain 3"/>
    <property type="match status" value="1"/>
</dbReference>
<dbReference type="InterPro" id="IPR050302">
    <property type="entry name" value="Rab_GAP_TBC_domain"/>
</dbReference>
<accession>X6MY71</accession>
<feature type="compositionally biased region" description="Low complexity" evidence="1">
    <location>
        <begin position="1"/>
        <end position="13"/>
    </location>
</feature>
<reference evidence="3 4" key="1">
    <citation type="journal article" date="2013" name="Curr. Biol.">
        <title>The Genome of the Foraminiferan Reticulomyxa filosa.</title>
        <authorList>
            <person name="Glockner G."/>
            <person name="Hulsmann N."/>
            <person name="Schleicher M."/>
            <person name="Noegel A.A."/>
            <person name="Eichinger L."/>
            <person name="Gallinger C."/>
            <person name="Pawlowski J."/>
            <person name="Sierra R."/>
            <person name="Euteneuer U."/>
            <person name="Pillet L."/>
            <person name="Moustafa A."/>
            <person name="Platzer M."/>
            <person name="Groth M."/>
            <person name="Szafranski K."/>
            <person name="Schliwa M."/>
        </authorList>
    </citation>
    <scope>NUCLEOTIDE SEQUENCE [LARGE SCALE GENOMIC DNA]</scope>
</reference>
<evidence type="ECO:0000259" key="2">
    <source>
        <dbReference type="PROSITE" id="PS50086"/>
    </source>
</evidence>
<organism evidence="3 4">
    <name type="scientific">Reticulomyxa filosa</name>
    <dbReference type="NCBI Taxonomy" id="46433"/>
    <lineage>
        <taxon>Eukaryota</taxon>
        <taxon>Sar</taxon>
        <taxon>Rhizaria</taxon>
        <taxon>Retaria</taxon>
        <taxon>Foraminifera</taxon>
        <taxon>Monothalamids</taxon>
        <taxon>Reticulomyxidae</taxon>
        <taxon>Reticulomyxa</taxon>
    </lineage>
</organism>
<dbReference type="InterPro" id="IPR000195">
    <property type="entry name" value="Rab-GAP-TBC_dom"/>
</dbReference>
<keyword evidence="4" id="KW-1185">Reference proteome</keyword>
<gene>
    <name evidence="3" type="ORF">RFI_18680</name>
</gene>
<dbReference type="SUPFAM" id="SSF47923">
    <property type="entry name" value="Ypt/Rab-GAP domain of gyp1p"/>
    <property type="match status" value="1"/>
</dbReference>
<evidence type="ECO:0000313" key="3">
    <source>
        <dbReference type="EMBL" id="ETO18581.1"/>
    </source>
</evidence>
<sequence length="178" mass="21358">MHIQSNKTNNNNNNKRRGLKMSEEKKKKKLLKFTKNKYTYTYTYMYICICSEEEAFWMFVTVLCDKKYYARSLFIPELPGYVRCEKALNQLLECHLPRLHKYFESMECLRAMLSPWLHCLFAYPNIDTNITLYIWDLFLIKDFSIFLRVAFMICLVHVEKFMQLTLSKLSSFASPNSF</sequence>
<protein>
    <submittedName>
        <fullName evidence="3">Ecotropic viral integration site</fullName>
    </submittedName>
</protein>